<sequence length="140" mass="15237">MYTKVSCNSPIQGLGFLAISTPEILSSSCREYKPECVGTGNKMLFFIALVLIVIGKSGYTTSLEDLITEQTRGLISKVKLFLLSIHVLVIVHLIGVIAIPHILKRWSTRFGVPALCMAVATSIFLTGFGHTVVTQRIQAS</sequence>
<keyword evidence="1" id="KW-0472">Membrane</keyword>
<name>W9RJ90_9ROSA</name>
<evidence type="ECO:0000256" key="1">
    <source>
        <dbReference type="SAM" id="Phobius"/>
    </source>
</evidence>
<dbReference type="InterPro" id="IPR036259">
    <property type="entry name" value="MFS_trans_sf"/>
</dbReference>
<keyword evidence="1" id="KW-0812">Transmembrane</keyword>
<dbReference type="Gene3D" id="1.20.1250.20">
    <property type="entry name" value="MFS general substrate transporter like domains"/>
    <property type="match status" value="1"/>
</dbReference>
<dbReference type="AlphaFoldDB" id="W9RJ90"/>
<feature type="transmembrane region" description="Helical" evidence="1">
    <location>
        <begin position="80"/>
        <end position="99"/>
    </location>
</feature>
<dbReference type="Proteomes" id="UP000030645">
    <property type="component" value="Unassembled WGS sequence"/>
</dbReference>
<evidence type="ECO:0000313" key="2">
    <source>
        <dbReference type="EMBL" id="EXB56426.1"/>
    </source>
</evidence>
<keyword evidence="3" id="KW-1185">Reference proteome</keyword>
<feature type="transmembrane region" description="Helical" evidence="1">
    <location>
        <begin position="111"/>
        <end position="133"/>
    </location>
</feature>
<proteinExistence type="predicted"/>
<keyword evidence="1" id="KW-1133">Transmembrane helix</keyword>
<accession>W9RJ90</accession>
<feature type="transmembrane region" description="Helical" evidence="1">
    <location>
        <begin position="43"/>
        <end position="59"/>
    </location>
</feature>
<dbReference type="PANTHER" id="PTHR11654">
    <property type="entry name" value="OLIGOPEPTIDE TRANSPORTER-RELATED"/>
    <property type="match status" value="1"/>
</dbReference>
<organism evidence="2 3">
    <name type="scientific">Morus notabilis</name>
    <dbReference type="NCBI Taxonomy" id="981085"/>
    <lineage>
        <taxon>Eukaryota</taxon>
        <taxon>Viridiplantae</taxon>
        <taxon>Streptophyta</taxon>
        <taxon>Embryophyta</taxon>
        <taxon>Tracheophyta</taxon>
        <taxon>Spermatophyta</taxon>
        <taxon>Magnoliopsida</taxon>
        <taxon>eudicotyledons</taxon>
        <taxon>Gunneridae</taxon>
        <taxon>Pentapetalae</taxon>
        <taxon>rosids</taxon>
        <taxon>fabids</taxon>
        <taxon>Rosales</taxon>
        <taxon>Moraceae</taxon>
        <taxon>Moreae</taxon>
        <taxon>Morus</taxon>
    </lineage>
</organism>
<reference evidence="3" key="1">
    <citation type="submission" date="2013-01" db="EMBL/GenBank/DDBJ databases">
        <title>Draft Genome Sequence of a Mulberry Tree, Morus notabilis C.K. Schneid.</title>
        <authorList>
            <person name="He N."/>
            <person name="Zhao S."/>
        </authorList>
    </citation>
    <scope>NUCLEOTIDE SEQUENCE</scope>
</reference>
<protein>
    <submittedName>
        <fullName evidence="2">Uncharacterized protein</fullName>
    </submittedName>
</protein>
<dbReference type="EMBL" id="KE344289">
    <property type="protein sequence ID" value="EXB56426.1"/>
    <property type="molecule type" value="Genomic_DNA"/>
</dbReference>
<gene>
    <name evidence="2" type="ORF">L484_009852</name>
</gene>
<evidence type="ECO:0000313" key="3">
    <source>
        <dbReference type="Proteomes" id="UP000030645"/>
    </source>
</evidence>